<keyword evidence="1" id="KW-0812">Transmembrane</keyword>
<comment type="caution">
    <text evidence="2">The sequence shown here is derived from an EMBL/GenBank/DDBJ whole genome shotgun (WGS) entry which is preliminary data.</text>
</comment>
<dbReference type="Proteomes" id="UP000609849">
    <property type="component" value="Unassembled WGS sequence"/>
</dbReference>
<dbReference type="RefSeq" id="WP_153972400.1">
    <property type="nucleotide sequence ID" value="NZ_JACRWE010000006.1"/>
</dbReference>
<reference evidence="2 3" key="1">
    <citation type="submission" date="2020-08" db="EMBL/GenBank/DDBJ databases">
        <authorList>
            <person name="Liu C."/>
            <person name="Sun Q."/>
        </authorList>
    </citation>
    <scope>NUCLEOTIDE SEQUENCE [LARGE SCALE GENOMIC DNA]</scope>
    <source>
        <strain evidence="2 3">NSJ-18</strain>
    </source>
</reference>
<name>A0ABR7JRV4_9FIRM</name>
<sequence length="263" mass="30817">MGVINNYIDSLYKNDNSQEILELKEELKEHLIMSANEFINEGYEEQDACEMAIKKFDGGSEMLKELYFTLKENKKEIKEINKVAKIITRISGVMFIICLITSTILTYHKTVNYIYDKPFTYWDQVNSNISKELNKIIKDKDVKKDIDSYKDDISKLLSSSKFNKDVIVMRGYESAHKQIGETYEPSSILYTYGKDVTKDYMFMNGETVENDRGQKLYYNLKLTKPLYLKIYENTRVSAIVATPIFFIIYVVLKIAFRKKKVKF</sequence>
<feature type="transmembrane region" description="Helical" evidence="1">
    <location>
        <begin position="86"/>
        <end position="107"/>
    </location>
</feature>
<dbReference type="NCBIfam" id="NF038403">
    <property type="entry name" value="perm_prefix_1"/>
    <property type="match status" value="1"/>
</dbReference>
<evidence type="ECO:0000256" key="1">
    <source>
        <dbReference type="SAM" id="Phobius"/>
    </source>
</evidence>
<accession>A0ABR7JRV4</accession>
<evidence type="ECO:0000313" key="2">
    <source>
        <dbReference type="EMBL" id="MBC5997647.1"/>
    </source>
</evidence>
<keyword evidence="1" id="KW-0472">Membrane</keyword>
<organism evidence="2 3">
    <name type="scientific">Romboutsia faecis</name>
    <dbReference type="NCBI Taxonomy" id="2764597"/>
    <lineage>
        <taxon>Bacteria</taxon>
        <taxon>Bacillati</taxon>
        <taxon>Bacillota</taxon>
        <taxon>Clostridia</taxon>
        <taxon>Peptostreptococcales</taxon>
        <taxon>Peptostreptococcaceae</taxon>
        <taxon>Romboutsia</taxon>
    </lineage>
</organism>
<dbReference type="InterPro" id="IPR047928">
    <property type="entry name" value="Perm_prefix_1"/>
</dbReference>
<keyword evidence="1" id="KW-1133">Transmembrane helix</keyword>
<proteinExistence type="predicted"/>
<protein>
    <submittedName>
        <fullName evidence="2">Uncharacterized protein</fullName>
    </submittedName>
</protein>
<gene>
    <name evidence="2" type="ORF">H8923_12810</name>
</gene>
<keyword evidence="3" id="KW-1185">Reference proteome</keyword>
<feature type="transmembrane region" description="Helical" evidence="1">
    <location>
        <begin position="236"/>
        <end position="256"/>
    </location>
</feature>
<evidence type="ECO:0000313" key="3">
    <source>
        <dbReference type="Proteomes" id="UP000609849"/>
    </source>
</evidence>
<dbReference type="EMBL" id="JACRWE010000006">
    <property type="protein sequence ID" value="MBC5997647.1"/>
    <property type="molecule type" value="Genomic_DNA"/>
</dbReference>